<dbReference type="PROSITE" id="PS50278">
    <property type="entry name" value="PDGF_2"/>
    <property type="match status" value="1"/>
</dbReference>
<evidence type="ECO:0000313" key="4">
    <source>
        <dbReference type="RefSeq" id="XP_015171371.1"/>
    </source>
</evidence>
<keyword evidence="1" id="KW-0732">Signal</keyword>
<dbReference type="InterPro" id="IPR029034">
    <property type="entry name" value="Cystine-knot_cytokine"/>
</dbReference>
<evidence type="ECO:0000256" key="1">
    <source>
        <dbReference type="SAM" id="SignalP"/>
    </source>
</evidence>
<feature type="signal peptide" evidence="1">
    <location>
        <begin position="1"/>
        <end position="18"/>
    </location>
</feature>
<name>A0ABM1HTT4_POLDO</name>
<sequence>MKRIALVLFAVLFLVVTGRHHRDNDYLQHVQLVNEFRCSLPQLRAVPVTELLTIGPGPDEIFYPSSTVLARCSGSGCCPNSKQICAPIETRNVSLVFMVKHLIDRQRDRHHEVIHAVEDIECACIDEIKVNTT</sequence>
<proteinExistence type="predicted"/>
<evidence type="ECO:0000313" key="3">
    <source>
        <dbReference type="Proteomes" id="UP000694924"/>
    </source>
</evidence>
<dbReference type="InterPro" id="IPR000072">
    <property type="entry name" value="PDGF/VEGF_dom"/>
</dbReference>
<dbReference type="PANTHER" id="PTHR21719">
    <property type="entry name" value="FI06402P-RELATED"/>
    <property type="match status" value="1"/>
</dbReference>
<dbReference type="GeneID" id="107063794"/>
<organism evidence="3 4">
    <name type="scientific">Polistes dominula</name>
    <name type="common">European paper wasp</name>
    <name type="synonym">Vespa dominula</name>
    <dbReference type="NCBI Taxonomy" id="743375"/>
    <lineage>
        <taxon>Eukaryota</taxon>
        <taxon>Metazoa</taxon>
        <taxon>Ecdysozoa</taxon>
        <taxon>Arthropoda</taxon>
        <taxon>Hexapoda</taxon>
        <taxon>Insecta</taxon>
        <taxon>Pterygota</taxon>
        <taxon>Neoptera</taxon>
        <taxon>Endopterygota</taxon>
        <taxon>Hymenoptera</taxon>
        <taxon>Apocrita</taxon>
        <taxon>Aculeata</taxon>
        <taxon>Vespoidea</taxon>
        <taxon>Vespidae</taxon>
        <taxon>Polistinae</taxon>
        <taxon>Polistini</taxon>
        <taxon>Polistes</taxon>
    </lineage>
</organism>
<dbReference type="Pfam" id="PF00341">
    <property type="entry name" value="PDGF"/>
    <property type="match status" value="1"/>
</dbReference>
<accession>A0ABM1HTT4</accession>
<dbReference type="SUPFAM" id="SSF57501">
    <property type="entry name" value="Cystine-knot cytokines"/>
    <property type="match status" value="1"/>
</dbReference>
<reference evidence="4" key="1">
    <citation type="submission" date="2025-08" db="UniProtKB">
        <authorList>
            <consortium name="RefSeq"/>
        </authorList>
    </citation>
    <scope>IDENTIFICATION</scope>
    <source>
        <tissue evidence="4">Whole body</tissue>
    </source>
</reference>
<protein>
    <submittedName>
        <fullName evidence="4">Vascular endothelial growth factor A-A-like</fullName>
    </submittedName>
</protein>
<evidence type="ECO:0000259" key="2">
    <source>
        <dbReference type="PROSITE" id="PS50278"/>
    </source>
</evidence>
<gene>
    <name evidence="4" type="primary">LOC107063794</name>
</gene>
<dbReference type="Gene3D" id="2.10.90.10">
    <property type="entry name" value="Cystine-knot cytokines"/>
    <property type="match status" value="1"/>
</dbReference>
<feature type="domain" description="Platelet-derived growth factor (PDGF) family profile" evidence="2">
    <location>
        <begin position="59"/>
        <end position="129"/>
    </location>
</feature>
<dbReference type="PANTHER" id="PTHR21719:SF1">
    <property type="entry name" value="FI06402P-RELATED"/>
    <property type="match status" value="1"/>
</dbReference>
<feature type="chain" id="PRO_5045076733" evidence="1">
    <location>
        <begin position="19"/>
        <end position="133"/>
    </location>
</feature>
<dbReference type="Proteomes" id="UP000694924">
    <property type="component" value="Unplaced"/>
</dbReference>
<dbReference type="RefSeq" id="XP_015171371.1">
    <property type="nucleotide sequence ID" value="XM_015315885.1"/>
</dbReference>
<keyword evidence="3" id="KW-1185">Reference proteome</keyword>